<dbReference type="InterPro" id="IPR021977">
    <property type="entry name" value="Beta-TrCP_D"/>
</dbReference>
<evidence type="ECO:0000313" key="3">
    <source>
        <dbReference type="EMBL" id="VDK89620.1"/>
    </source>
</evidence>
<feature type="compositionally biased region" description="Low complexity" evidence="1">
    <location>
        <begin position="124"/>
        <end position="137"/>
    </location>
</feature>
<evidence type="ECO:0000259" key="2">
    <source>
        <dbReference type="SMART" id="SM01028"/>
    </source>
</evidence>
<dbReference type="SMART" id="SM01028">
    <property type="entry name" value="Beta-TrCP_D"/>
    <property type="match status" value="1"/>
</dbReference>
<dbReference type="AlphaFoldDB" id="A0A3P6UD16"/>
<dbReference type="Proteomes" id="UP000281553">
    <property type="component" value="Unassembled WGS sequence"/>
</dbReference>
<name>A0A3P6UD16_DIBLA</name>
<evidence type="ECO:0000313" key="4">
    <source>
        <dbReference type="Proteomes" id="UP000281553"/>
    </source>
</evidence>
<organism evidence="3 4">
    <name type="scientific">Dibothriocephalus latus</name>
    <name type="common">Fish tapeworm</name>
    <name type="synonym">Diphyllobothrium latum</name>
    <dbReference type="NCBI Taxonomy" id="60516"/>
    <lineage>
        <taxon>Eukaryota</taxon>
        <taxon>Metazoa</taxon>
        <taxon>Spiralia</taxon>
        <taxon>Lophotrochozoa</taxon>
        <taxon>Platyhelminthes</taxon>
        <taxon>Cestoda</taxon>
        <taxon>Eucestoda</taxon>
        <taxon>Diphyllobothriidea</taxon>
        <taxon>Diphyllobothriidae</taxon>
        <taxon>Dibothriocephalus</taxon>
    </lineage>
</organism>
<proteinExistence type="predicted"/>
<feature type="region of interest" description="Disordered" evidence="1">
    <location>
        <begin position="82"/>
        <end position="137"/>
    </location>
</feature>
<evidence type="ECO:0000256" key="1">
    <source>
        <dbReference type="SAM" id="MobiDB-lite"/>
    </source>
</evidence>
<dbReference type="Gene3D" id="6.10.250.1840">
    <property type="match status" value="1"/>
</dbReference>
<dbReference type="Pfam" id="PF12125">
    <property type="entry name" value="Beta-TrCP_D"/>
    <property type="match status" value="1"/>
</dbReference>
<dbReference type="GO" id="GO:0046983">
    <property type="term" value="F:protein dimerization activity"/>
    <property type="evidence" value="ECO:0007669"/>
    <property type="project" value="InterPro"/>
</dbReference>
<gene>
    <name evidence="3" type="ORF">DILT_LOCUS4435</name>
</gene>
<sequence length="186" mass="20814">MGIDVSAQKKKRPRSYNSRTLAEQKLCIDTFERWSDQDQVEFLCCLLSRMSHSQHSQINKLLEPLLQRDFIIALQGELNSAENARPGGGDGTPHNLPAIDFLSSSQTDDPCSHPSGLPPSGDWNSPPNAAIASSSATPSEIESSDAILFANRFYKQLYPRIIRDIKKAIKKRDLAIYLRLCRKLES</sequence>
<dbReference type="EMBL" id="UYRU01045468">
    <property type="protein sequence ID" value="VDK89620.1"/>
    <property type="molecule type" value="Genomic_DNA"/>
</dbReference>
<keyword evidence="4" id="KW-1185">Reference proteome</keyword>
<protein>
    <recommendedName>
        <fullName evidence="2">D domain-containing protein</fullName>
    </recommendedName>
</protein>
<feature type="domain" description="D" evidence="2">
    <location>
        <begin position="28"/>
        <end position="67"/>
    </location>
</feature>
<accession>A0A3P6UD16</accession>
<reference evidence="3 4" key="1">
    <citation type="submission" date="2018-11" db="EMBL/GenBank/DDBJ databases">
        <authorList>
            <consortium name="Pathogen Informatics"/>
        </authorList>
    </citation>
    <scope>NUCLEOTIDE SEQUENCE [LARGE SCALE GENOMIC DNA]</scope>
</reference>
<dbReference type="OrthoDB" id="19711at2759"/>